<evidence type="ECO:0000313" key="1">
    <source>
        <dbReference type="EMBL" id="KAF0541212.1"/>
    </source>
</evidence>
<gene>
    <name evidence="1" type="ORF">F8M41_005592</name>
</gene>
<accession>A0A8H4AX65</accession>
<reference evidence="1 2" key="1">
    <citation type="journal article" date="2019" name="Environ. Microbiol.">
        <title>At the nexus of three kingdoms: the genome of the mycorrhizal fungus Gigaspora margarita provides insights into plant, endobacterial and fungal interactions.</title>
        <authorList>
            <person name="Venice F."/>
            <person name="Ghignone S."/>
            <person name="Salvioli di Fossalunga A."/>
            <person name="Amselem J."/>
            <person name="Novero M."/>
            <person name="Xianan X."/>
            <person name="Sedzielewska Toro K."/>
            <person name="Morin E."/>
            <person name="Lipzen A."/>
            <person name="Grigoriev I.V."/>
            <person name="Henrissat B."/>
            <person name="Martin F.M."/>
            <person name="Bonfante P."/>
        </authorList>
    </citation>
    <scope>NUCLEOTIDE SEQUENCE [LARGE SCALE GENOMIC DNA]</scope>
    <source>
        <strain evidence="1 2">BEG34</strain>
    </source>
</reference>
<evidence type="ECO:0000313" key="2">
    <source>
        <dbReference type="Proteomes" id="UP000439903"/>
    </source>
</evidence>
<dbReference type="AlphaFoldDB" id="A0A8H4AX65"/>
<protein>
    <submittedName>
        <fullName evidence="1">Uncharacterized protein</fullName>
    </submittedName>
</protein>
<dbReference type="OrthoDB" id="2366687at2759"/>
<proteinExistence type="predicted"/>
<dbReference type="Proteomes" id="UP000439903">
    <property type="component" value="Unassembled WGS sequence"/>
</dbReference>
<sequence length="141" mass="16225">MLNPAYFGICDLTEQHIATKDEFSSKDWNELKKIFKSTVQWKSIKTSEEIQTYFDGDCTLPNSPTNELEKFHVAVQYISSIMYPARTEAITEGHYTSAYIFPLFMSILTDNDSFKIEWGETMSLSSSEAVNNNENPKKEQK</sequence>
<comment type="caution">
    <text evidence="1">The sequence shown here is derived from an EMBL/GenBank/DDBJ whole genome shotgun (WGS) entry which is preliminary data.</text>
</comment>
<name>A0A8H4AX65_GIGMA</name>
<dbReference type="EMBL" id="WTPW01000154">
    <property type="protein sequence ID" value="KAF0541212.1"/>
    <property type="molecule type" value="Genomic_DNA"/>
</dbReference>
<organism evidence="1 2">
    <name type="scientific">Gigaspora margarita</name>
    <dbReference type="NCBI Taxonomy" id="4874"/>
    <lineage>
        <taxon>Eukaryota</taxon>
        <taxon>Fungi</taxon>
        <taxon>Fungi incertae sedis</taxon>
        <taxon>Mucoromycota</taxon>
        <taxon>Glomeromycotina</taxon>
        <taxon>Glomeromycetes</taxon>
        <taxon>Diversisporales</taxon>
        <taxon>Gigasporaceae</taxon>
        <taxon>Gigaspora</taxon>
    </lineage>
</organism>
<keyword evidence="2" id="KW-1185">Reference proteome</keyword>